<evidence type="ECO:0000313" key="1">
    <source>
        <dbReference type="Proteomes" id="UP000035642"/>
    </source>
</evidence>
<reference evidence="2" key="2">
    <citation type="submission" date="2017-02" db="UniProtKB">
        <authorList>
            <consortium name="WormBaseParasite"/>
        </authorList>
    </citation>
    <scope>IDENTIFICATION</scope>
</reference>
<dbReference type="Proteomes" id="UP000035642">
    <property type="component" value="Unassembled WGS sequence"/>
</dbReference>
<sequence length="80" mass="9118">MASRSEDGKRSILQEIVEDDAQTVYRRAPKSFYFERIKALEKVTMPYTCMKHDFSDAQMMKVSFQQETVCGTVVSSGGLE</sequence>
<dbReference type="AlphaFoldDB" id="A0A0K0CZE0"/>
<proteinExistence type="predicted"/>
<reference evidence="1" key="1">
    <citation type="submission" date="2012-09" db="EMBL/GenBank/DDBJ databases">
        <authorList>
            <person name="Martin A.A."/>
        </authorList>
    </citation>
    <scope>NUCLEOTIDE SEQUENCE</scope>
</reference>
<name>A0A0K0CZE0_ANGCA</name>
<keyword evidence="1" id="KW-1185">Reference proteome</keyword>
<protein>
    <submittedName>
        <fullName evidence="2">Dynein light chain</fullName>
    </submittedName>
</protein>
<accession>A0A0K0CZE0</accession>
<evidence type="ECO:0000313" key="2">
    <source>
        <dbReference type="WBParaSite" id="ACAC_0000308401-mRNA-1"/>
    </source>
</evidence>
<organism evidence="1 2">
    <name type="scientific">Angiostrongylus cantonensis</name>
    <name type="common">Rat lungworm</name>
    <dbReference type="NCBI Taxonomy" id="6313"/>
    <lineage>
        <taxon>Eukaryota</taxon>
        <taxon>Metazoa</taxon>
        <taxon>Ecdysozoa</taxon>
        <taxon>Nematoda</taxon>
        <taxon>Chromadorea</taxon>
        <taxon>Rhabditida</taxon>
        <taxon>Rhabditina</taxon>
        <taxon>Rhabditomorpha</taxon>
        <taxon>Strongyloidea</taxon>
        <taxon>Metastrongylidae</taxon>
        <taxon>Angiostrongylus</taxon>
    </lineage>
</organism>
<dbReference type="WBParaSite" id="ACAC_0000308401-mRNA-1">
    <property type="protein sequence ID" value="ACAC_0000308401-mRNA-1"/>
    <property type="gene ID" value="ACAC_0000308401"/>
</dbReference>